<organism evidence="2 3">
    <name type="scientific">Rhizoclosmatium globosum</name>
    <dbReference type="NCBI Taxonomy" id="329046"/>
    <lineage>
        <taxon>Eukaryota</taxon>
        <taxon>Fungi</taxon>
        <taxon>Fungi incertae sedis</taxon>
        <taxon>Chytridiomycota</taxon>
        <taxon>Chytridiomycota incertae sedis</taxon>
        <taxon>Chytridiomycetes</taxon>
        <taxon>Chytridiales</taxon>
        <taxon>Chytriomycetaceae</taxon>
        <taxon>Rhizoclosmatium</taxon>
    </lineage>
</organism>
<dbReference type="Gene3D" id="3.10.310.70">
    <property type="match status" value="1"/>
</dbReference>
<dbReference type="InterPro" id="IPR011059">
    <property type="entry name" value="Metal-dep_hydrolase_composite"/>
</dbReference>
<name>A0A1Y2BMY6_9FUNG</name>
<keyword evidence="2" id="KW-0378">Hydrolase</keyword>
<dbReference type="Pfam" id="PF07969">
    <property type="entry name" value="Amidohydro_3"/>
    <property type="match status" value="1"/>
</dbReference>
<dbReference type="EMBL" id="MCGO01000057">
    <property type="protein sequence ID" value="ORY36124.1"/>
    <property type="molecule type" value="Genomic_DNA"/>
</dbReference>
<reference evidence="2 3" key="1">
    <citation type="submission" date="2016-07" db="EMBL/GenBank/DDBJ databases">
        <title>Pervasive Adenine N6-methylation of Active Genes in Fungi.</title>
        <authorList>
            <consortium name="DOE Joint Genome Institute"/>
            <person name="Mondo S.J."/>
            <person name="Dannebaum R.O."/>
            <person name="Kuo R.C."/>
            <person name="Labutti K."/>
            <person name="Haridas S."/>
            <person name="Kuo A."/>
            <person name="Salamov A."/>
            <person name="Ahrendt S.R."/>
            <person name="Lipzen A."/>
            <person name="Sullivan W."/>
            <person name="Andreopoulos W.B."/>
            <person name="Clum A."/>
            <person name="Lindquist E."/>
            <person name="Daum C."/>
            <person name="Ramamoorthy G.K."/>
            <person name="Gryganskyi A."/>
            <person name="Culley D."/>
            <person name="Magnuson J.K."/>
            <person name="James T.Y."/>
            <person name="O'Malley M.A."/>
            <person name="Stajich J.E."/>
            <person name="Spatafora J.W."/>
            <person name="Visel A."/>
            <person name="Grigoriev I.V."/>
        </authorList>
    </citation>
    <scope>NUCLEOTIDE SEQUENCE [LARGE SCALE GENOMIC DNA]</scope>
    <source>
        <strain evidence="2 3">JEL800</strain>
    </source>
</reference>
<evidence type="ECO:0000259" key="1">
    <source>
        <dbReference type="Pfam" id="PF07969"/>
    </source>
</evidence>
<dbReference type="PANTHER" id="PTHR22642">
    <property type="entry name" value="IMIDAZOLONEPROPIONASE"/>
    <property type="match status" value="1"/>
</dbReference>
<dbReference type="Proteomes" id="UP000193642">
    <property type="component" value="Unassembled WGS sequence"/>
</dbReference>
<feature type="domain" description="Amidohydrolase 3" evidence="1">
    <location>
        <begin position="29"/>
        <end position="475"/>
    </location>
</feature>
<keyword evidence="3" id="KW-1185">Reference proteome</keyword>
<proteinExistence type="predicted"/>
<dbReference type="PANTHER" id="PTHR22642:SF2">
    <property type="entry name" value="PROTEIN LONG AFTER FAR-RED 3"/>
    <property type="match status" value="1"/>
</dbReference>
<dbReference type="InterPro" id="IPR033932">
    <property type="entry name" value="YtcJ-like"/>
</dbReference>
<sequence length="481" mass="52331">MSSSMRMLLANLTSRLIRYLNLNPDITPESGKWILGFGWDQTLWPGSEFPTASDLDSNPRLAAIPISLVRIDGHALWCNSLALQLSKASIPPADVPTPGGQVIRFPSNSAPTGVFLDDAMSFIQSNIPPPSYEQRVQAVETASRLMLEKGLTGLHDAGVSLDDISLFKSLIEQNKFPIRSYAMILCSPLSICTDTPLPPPYTTSKSGLLTVRAVKLVSDGALGSWGASLHSPYSDSPSKSGIQKISQEDLQKALTTTITQGYQPAIHAIGDRANAIALDTLESLHLHLHLHLHLTPPTTATPPNLTSILLTPQDIPRFKSLGVIPSLQPTHTTSDMGFAVSRLGLHRAKTGAYRVRSLWPAPFGSDFPIEGVDPMRGIYSATTRKWENGSSPDGEGVGWIDEERVSRREALDGFTKWAAWARFGEKEMGRVAVGMWADYVVYEEDWVKEEEEGGGIGEQDLLKVVPLATVVGGVVRFGKLM</sequence>
<gene>
    <name evidence="2" type="ORF">BCR33DRAFT_754829</name>
</gene>
<dbReference type="Gene3D" id="2.30.40.10">
    <property type="entry name" value="Urease, subunit C, domain 1"/>
    <property type="match status" value="1"/>
</dbReference>
<protein>
    <submittedName>
        <fullName evidence="2">Amidohydrolase 3</fullName>
    </submittedName>
</protein>
<dbReference type="Gene3D" id="3.20.20.140">
    <property type="entry name" value="Metal-dependent hydrolases"/>
    <property type="match status" value="1"/>
</dbReference>
<evidence type="ECO:0000313" key="2">
    <source>
        <dbReference type="EMBL" id="ORY36124.1"/>
    </source>
</evidence>
<dbReference type="OrthoDB" id="3501663at2759"/>
<comment type="caution">
    <text evidence="2">The sequence shown here is derived from an EMBL/GenBank/DDBJ whole genome shotgun (WGS) entry which is preliminary data.</text>
</comment>
<evidence type="ECO:0000313" key="3">
    <source>
        <dbReference type="Proteomes" id="UP000193642"/>
    </source>
</evidence>
<dbReference type="GO" id="GO:0016810">
    <property type="term" value="F:hydrolase activity, acting on carbon-nitrogen (but not peptide) bonds"/>
    <property type="evidence" value="ECO:0007669"/>
    <property type="project" value="InterPro"/>
</dbReference>
<dbReference type="SUPFAM" id="SSF51556">
    <property type="entry name" value="Metallo-dependent hydrolases"/>
    <property type="match status" value="1"/>
</dbReference>
<dbReference type="STRING" id="329046.A0A1Y2BMY6"/>
<dbReference type="InterPro" id="IPR032466">
    <property type="entry name" value="Metal_Hydrolase"/>
</dbReference>
<dbReference type="InterPro" id="IPR013108">
    <property type="entry name" value="Amidohydro_3"/>
</dbReference>
<dbReference type="CDD" id="cd01300">
    <property type="entry name" value="YtcJ_like"/>
    <property type="match status" value="1"/>
</dbReference>
<accession>A0A1Y2BMY6</accession>
<dbReference type="AlphaFoldDB" id="A0A1Y2BMY6"/>